<organism evidence="1 2">
    <name type="scientific">Camellia lanceoleosa</name>
    <dbReference type="NCBI Taxonomy" id="1840588"/>
    <lineage>
        <taxon>Eukaryota</taxon>
        <taxon>Viridiplantae</taxon>
        <taxon>Streptophyta</taxon>
        <taxon>Embryophyta</taxon>
        <taxon>Tracheophyta</taxon>
        <taxon>Spermatophyta</taxon>
        <taxon>Magnoliopsida</taxon>
        <taxon>eudicotyledons</taxon>
        <taxon>Gunneridae</taxon>
        <taxon>Pentapetalae</taxon>
        <taxon>asterids</taxon>
        <taxon>Ericales</taxon>
        <taxon>Theaceae</taxon>
        <taxon>Camellia</taxon>
    </lineage>
</organism>
<evidence type="ECO:0000313" key="2">
    <source>
        <dbReference type="Proteomes" id="UP001060215"/>
    </source>
</evidence>
<evidence type="ECO:0000313" key="1">
    <source>
        <dbReference type="EMBL" id="KAI8020755.1"/>
    </source>
</evidence>
<proteinExistence type="predicted"/>
<keyword evidence="1" id="KW-0346">Stress response</keyword>
<dbReference type="Proteomes" id="UP001060215">
    <property type="component" value="Chromosome 6"/>
</dbReference>
<protein>
    <submittedName>
        <fullName evidence="1">17.5 kDa class I heat shock protein</fullName>
    </submittedName>
</protein>
<dbReference type="EMBL" id="CM045763">
    <property type="protein sequence ID" value="KAI8020755.1"/>
    <property type="molecule type" value="Genomic_DNA"/>
</dbReference>
<accession>A0ACC0I5P6</accession>
<comment type="caution">
    <text evidence="1">The sequence shown here is derived from an EMBL/GenBank/DDBJ whole genome shotgun (WGS) entry which is preliminary data.</text>
</comment>
<name>A0ACC0I5P6_9ERIC</name>
<sequence length="82" mass="9592">MFKAYLPGLKEEVTVEIEEDLRVLQISGERNFEKEKNDTWYRVERSSGGFTRLFRLPENAKTDEVKASMENRVLNVTVPKVE</sequence>
<gene>
    <name evidence="1" type="ORF">LOK49_LG03G03587</name>
</gene>
<keyword evidence="2" id="KW-1185">Reference proteome</keyword>
<reference evidence="1 2" key="1">
    <citation type="journal article" date="2022" name="Plant J.">
        <title>Chromosome-level genome of Camellia lanceoleosa provides a valuable resource for understanding genome evolution and self-incompatibility.</title>
        <authorList>
            <person name="Gong W."/>
            <person name="Xiao S."/>
            <person name="Wang L."/>
            <person name="Liao Z."/>
            <person name="Chang Y."/>
            <person name="Mo W."/>
            <person name="Hu G."/>
            <person name="Li W."/>
            <person name="Zhao G."/>
            <person name="Zhu H."/>
            <person name="Hu X."/>
            <person name="Ji K."/>
            <person name="Xiang X."/>
            <person name="Song Q."/>
            <person name="Yuan D."/>
            <person name="Jin S."/>
            <person name="Zhang L."/>
        </authorList>
    </citation>
    <scope>NUCLEOTIDE SEQUENCE [LARGE SCALE GENOMIC DNA]</scope>
    <source>
        <strain evidence="1">SQ_2022a</strain>
    </source>
</reference>